<comment type="caution">
    <text evidence="2">The sequence shown here is derived from an EMBL/GenBank/DDBJ whole genome shotgun (WGS) entry which is preliminary data.</text>
</comment>
<feature type="domain" description="AMP-dependent synthetase/ligase" evidence="1">
    <location>
        <begin position="117"/>
        <end position="501"/>
    </location>
</feature>
<gene>
    <name evidence="2" type="ORF">BJX63DRAFT_445495</name>
</gene>
<dbReference type="Gene3D" id="3.40.50.12780">
    <property type="entry name" value="N-terminal domain of ligase-like"/>
    <property type="match status" value="1"/>
</dbReference>
<keyword evidence="3" id="KW-1185">Reference proteome</keyword>
<dbReference type="InterPro" id="IPR005914">
    <property type="entry name" value="Acac_CoA_synth"/>
</dbReference>
<evidence type="ECO:0000313" key="2">
    <source>
        <dbReference type="EMBL" id="KAL2809115.1"/>
    </source>
</evidence>
<dbReference type="Proteomes" id="UP001610334">
    <property type="component" value="Unassembled WGS sequence"/>
</dbReference>
<dbReference type="InterPro" id="IPR042099">
    <property type="entry name" value="ANL_N_sf"/>
</dbReference>
<dbReference type="PANTHER" id="PTHR42921">
    <property type="entry name" value="ACETOACETYL-COA SYNTHETASE"/>
    <property type="match status" value="1"/>
</dbReference>
<dbReference type="Pfam" id="PF00501">
    <property type="entry name" value="AMP-binding"/>
    <property type="match status" value="1"/>
</dbReference>
<reference evidence="2 3" key="1">
    <citation type="submission" date="2024-07" db="EMBL/GenBank/DDBJ databases">
        <title>Section-level genome sequencing and comparative genomics of Aspergillus sections Usti and Cavernicolus.</title>
        <authorList>
            <consortium name="Lawrence Berkeley National Laboratory"/>
            <person name="Nybo J.L."/>
            <person name="Vesth T.C."/>
            <person name="Theobald S."/>
            <person name="Frisvad J.C."/>
            <person name="Larsen T.O."/>
            <person name="Kjaerboelling I."/>
            <person name="Rothschild-Mancinelli K."/>
            <person name="Lyhne E.K."/>
            <person name="Kogle M.E."/>
            <person name="Barry K."/>
            <person name="Clum A."/>
            <person name="Na H."/>
            <person name="Ledsgaard L."/>
            <person name="Lin J."/>
            <person name="Lipzen A."/>
            <person name="Kuo A."/>
            <person name="Riley R."/>
            <person name="Mondo S."/>
            <person name="Labutti K."/>
            <person name="Haridas S."/>
            <person name="Pangalinan J."/>
            <person name="Salamov A.A."/>
            <person name="Simmons B.A."/>
            <person name="Magnuson J.K."/>
            <person name="Chen J."/>
            <person name="Drula E."/>
            <person name="Henrissat B."/>
            <person name="Wiebenga A."/>
            <person name="Lubbers R.J."/>
            <person name="Gomes A.C."/>
            <person name="Makela M.R."/>
            <person name="Stajich J."/>
            <person name="Grigoriev I.V."/>
            <person name="Mortensen U.H."/>
            <person name="De Vries R.P."/>
            <person name="Baker S.E."/>
            <person name="Andersen M.R."/>
        </authorList>
    </citation>
    <scope>NUCLEOTIDE SEQUENCE [LARGE SCALE GENOMIC DNA]</scope>
    <source>
        <strain evidence="2 3">CBS 588.65</strain>
    </source>
</reference>
<dbReference type="EMBL" id="JBFXLT010000096">
    <property type="protein sequence ID" value="KAL2809115.1"/>
    <property type="molecule type" value="Genomic_DNA"/>
</dbReference>
<dbReference type="InterPro" id="IPR045851">
    <property type="entry name" value="AMP-bd_C_sf"/>
</dbReference>
<dbReference type="NCBIfam" id="TIGR01217">
    <property type="entry name" value="ac_ac_CoA_syn"/>
    <property type="match status" value="1"/>
</dbReference>
<dbReference type="NCBIfam" id="NF002937">
    <property type="entry name" value="PRK03584.1"/>
    <property type="match status" value="1"/>
</dbReference>
<dbReference type="Gene3D" id="3.30.300.30">
    <property type="match status" value="1"/>
</dbReference>
<proteinExistence type="predicted"/>
<dbReference type="InterPro" id="IPR000873">
    <property type="entry name" value="AMP-dep_synth/lig_dom"/>
</dbReference>
<accession>A0ABR4H1C7</accession>
<dbReference type="SUPFAM" id="SSF56801">
    <property type="entry name" value="Acetyl-CoA synthetase-like"/>
    <property type="match status" value="1"/>
</dbReference>
<dbReference type="PROSITE" id="PS00455">
    <property type="entry name" value="AMP_BINDING"/>
    <property type="match status" value="1"/>
</dbReference>
<evidence type="ECO:0000313" key="3">
    <source>
        <dbReference type="Proteomes" id="UP001610334"/>
    </source>
</evidence>
<evidence type="ECO:0000259" key="1">
    <source>
        <dbReference type="Pfam" id="PF00501"/>
    </source>
</evidence>
<name>A0ABR4H1C7_9EURO</name>
<dbReference type="PANTHER" id="PTHR42921:SF4">
    <property type="entry name" value="ACETOACETYL-COA SYNTHASE (AFU_ORTHOLOGUE AFUA_8G04770)"/>
    <property type="match status" value="1"/>
</dbReference>
<organism evidence="2 3">
    <name type="scientific">Aspergillus granulosus</name>
    <dbReference type="NCBI Taxonomy" id="176169"/>
    <lineage>
        <taxon>Eukaryota</taxon>
        <taxon>Fungi</taxon>
        <taxon>Dikarya</taxon>
        <taxon>Ascomycota</taxon>
        <taxon>Pezizomycotina</taxon>
        <taxon>Eurotiomycetes</taxon>
        <taxon>Eurotiomycetidae</taxon>
        <taxon>Eurotiales</taxon>
        <taxon>Aspergillaceae</taxon>
        <taxon>Aspergillus</taxon>
        <taxon>Aspergillus subgen. Nidulantes</taxon>
    </lineage>
</organism>
<protein>
    <submittedName>
        <fullName evidence="2">Acetoacetyl-CoA synthase</fullName>
    </submittedName>
</protein>
<sequence>MNTSQVPRKVWEHPQPEATQMATFKCQLEGTFNIKLQDYNDLYRWSTENRNDFWQFCLKHFPIIHEGSYPYAVDESAPIDSNPDWFPGLKTNFAENILFTPSGDSKPTLTMHGKEDDKVAVTEVREGAAEPIIHLTWAALRKRTGRLLQALKAAGVQRGDRIAIIASNSIDTLVVFLAVTALGAIFSSTSPDTGVKGVVDRLRQIKPKWVFADDRAVYNGKVIDLLPKLTQIVEHLKVMEDFHGLVCIPRISNDPADVSSITQAVSLSQFVDTTQCDELEFTRVGFRDPFLIVYSSGTTGEPKCIVHSVGGVLLSISKEGRLHLGLDSNSTLLQYTTTGWIMYLSCVSALLSGARTVLYDGSPFLPDQTILVKLLAQEKVTHFGTSPRWMQVLRERGISPRTIVDLSELKVVSSTGMVLSEPLFEWFYEEAFPPRVQLVNMSGGTDLAACFVLGNPLSPLYVGGCQGPSLGIPIAAFQDAGHTIRPTGASVPDGEPGELVATAAFPSMPIYFWGDRGGEKYFASYFAQYSNAWTQGDLISIHPVTKQVYLLGRSDGVLNPSGIRFGSAEIYNVIDTYFSSEVMESLCVGQRRPADTDESVILFLLMRPGHRFRTDLVERIRNAIRVSLSARHMPKYIFETPAIPTTVNMKKVELPVKRIVSGEKVKPSGTLMNPESLEFYYQFAQIERVVGGKSSL</sequence>
<dbReference type="InterPro" id="IPR020845">
    <property type="entry name" value="AMP-binding_CS"/>
</dbReference>